<dbReference type="Proteomes" id="UP000824099">
    <property type="component" value="Unassembled WGS sequence"/>
</dbReference>
<dbReference type="GO" id="GO:0005737">
    <property type="term" value="C:cytoplasm"/>
    <property type="evidence" value="ECO:0007669"/>
    <property type="project" value="TreeGrafter"/>
</dbReference>
<sequence length="485" mass="54375">MFLGDKINGELVIGIISPIGTDTKATIKHIKEHLAKFAYRTEVINIAQDVLVKLAPQQVKWQDEYERIKAQIALGNSVRAGKKDNSILMKGVLSKILAGRNEQAPQPKARTAYIIKSLKHPEEIAFLRAVYGVGFYLLGVTSTLENRLQYLEQQKKMSKASAQELLAQDANEDIGHGQHTQAAFQNADCFIVADDSEMELKNSIYRFLDLLFGAPFLTPTFDEYAMFMAYAASLRSADLSRQIGAVITKEEEIVASGVNDCPKFGGGLYWPLWSEEQRAYCDEEEGRDYKLGYDSNKIEQQKIIDAILRELGLEKNAELVTKIKNAGVGSLTEYGRVVHGEMEALLMCARNNISCKGAALYVTTFPCHNCAKHLIAAGIASVTYIEPYPKSKALELYPHEITEKAAESTTKVLFKPFVGIGPHRYIDLFSVSSSMWGVRMRKDEEGRAIKWQREYANLRTPMPTLSYIEAEKQAHKIFVEKVVNK</sequence>
<dbReference type="EMBL" id="DVNI01000085">
    <property type="protein sequence ID" value="HIU64441.1"/>
    <property type="molecule type" value="Genomic_DNA"/>
</dbReference>
<keyword evidence="4" id="KW-0862">Zinc</keyword>
<evidence type="ECO:0000256" key="4">
    <source>
        <dbReference type="ARBA" id="ARBA00022833"/>
    </source>
</evidence>
<organism evidence="6 7">
    <name type="scientific">Candidatus Avacidaminococcus intestinavium</name>
    <dbReference type="NCBI Taxonomy" id="2840684"/>
    <lineage>
        <taxon>Bacteria</taxon>
        <taxon>Bacillati</taxon>
        <taxon>Bacillota</taxon>
        <taxon>Negativicutes</taxon>
        <taxon>Acidaminococcales</taxon>
        <taxon>Acidaminococcaceae</taxon>
        <taxon>Acidaminococcaceae incertae sedis</taxon>
        <taxon>Candidatus Avacidaminococcus</taxon>
    </lineage>
</organism>
<dbReference type="InterPro" id="IPR016193">
    <property type="entry name" value="Cytidine_deaminase-like"/>
</dbReference>
<comment type="similarity">
    <text evidence="1">Belongs to the cytidine and deoxycytidylate deaminase family.</text>
</comment>
<dbReference type="PANTHER" id="PTHR11086">
    <property type="entry name" value="DEOXYCYTIDYLATE DEAMINASE-RELATED"/>
    <property type="match status" value="1"/>
</dbReference>
<dbReference type="NCBIfam" id="NF041025">
    <property type="entry name" value="antiphage_deaminase"/>
    <property type="match status" value="1"/>
</dbReference>
<evidence type="ECO:0000256" key="2">
    <source>
        <dbReference type="ARBA" id="ARBA00022723"/>
    </source>
</evidence>
<comment type="caution">
    <text evidence="6">The sequence shown here is derived from an EMBL/GenBank/DDBJ whole genome shotgun (WGS) entry which is preliminary data.</text>
</comment>
<proteinExistence type="inferred from homology"/>
<evidence type="ECO:0000313" key="6">
    <source>
        <dbReference type="EMBL" id="HIU64441.1"/>
    </source>
</evidence>
<protein>
    <submittedName>
        <fullName evidence="6">Cytidine deaminase</fullName>
    </submittedName>
</protein>
<gene>
    <name evidence="6" type="ORF">IAB06_05355</name>
</gene>
<keyword evidence="3" id="KW-0378">Hydrolase</keyword>
<dbReference type="PANTHER" id="PTHR11086:SF18">
    <property type="entry name" value="DEOXYCYTIDYLATE DEAMINASE"/>
    <property type="match status" value="1"/>
</dbReference>
<dbReference type="Pfam" id="PF00383">
    <property type="entry name" value="dCMP_cyt_deam_1"/>
    <property type="match status" value="1"/>
</dbReference>
<evidence type="ECO:0000256" key="3">
    <source>
        <dbReference type="ARBA" id="ARBA00022801"/>
    </source>
</evidence>
<dbReference type="InterPro" id="IPR016192">
    <property type="entry name" value="APOBEC/CMP_deaminase_Zn-bd"/>
</dbReference>
<dbReference type="InterPro" id="IPR027417">
    <property type="entry name" value="P-loop_NTPase"/>
</dbReference>
<dbReference type="AlphaFoldDB" id="A0A9D1MQI9"/>
<keyword evidence="2" id="KW-0479">Metal-binding</keyword>
<dbReference type="PROSITE" id="PS00903">
    <property type="entry name" value="CYT_DCMP_DEAMINASES_1"/>
    <property type="match status" value="1"/>
</dbReference>
<feature type="domain" description="CMP/dCMP-type deaminase" evidence="5">
    <location>
        <begin position="220"/>
        <end position="404"/>
    </location>
</feature>
<dbReference type="Gene3D" id="3.40.50.300">
    <property type="entry name" value="P-loop containing nucleotide triphosphate hydrolases"/>
    <property type="match status" value="1"/>
</dbReference>
<dbReference type="GO" id="GO:0008270">
    <property type="term" value="F:zinc ion binding"/>
    <property type="evidence" value="ECO:0007669"/>
    <property type="project" value="InterPro"/>
</dbReference>
<reference evidence="6" key="2">
    <citation type="journal article" date="2021" name="PeerJ">
        <title>Extensive microbial diversity within the chicken gut microbiome revealed by metagenomics and culture.</title>
        <authorList>
            <person name="Gilroy R."/>
            <person name="Ravi A."/>
            <person name="Getino M."/>
            <person name="Pursley I."/>
            <person name="Horton D.L."/>
            <person name="Alikhan N.F."/>
            <person name="Baker D."/>
            <person name="Gharbi K."/>
            <person name="Hall N."/>
            <person name="Watson M."/>
            <person name="Adriaenssens E.M."/>
            <person name="Foster-Nyarko E."/>
            <person name="Jarju S."/>
            <person name="Secka A."/>
            <person name="Antonio M."/>
            <person name="Oren A."/>
            <person name="Chaudhuri R.R."/>
            <person name="La Ragione R."/>
            <person name="Hildebrand F."/>
            <person name="Pallen M.J."/>
        </authorList>
    </citation>
    <scope>NUCLEOTIDE SEQUENCE</scope>
    <source>
        <strain evidence="6">CHK160-1198</strain>
    </source>
</reference>
<dbReference type="InterPro" id="IPR002125">
    <property type="entry name" value="CMP_dCMP_dom"/>
</dbReference>
<dbReference type="Gene3D" id="3.40.140.10">
    <property type="entry name" value="Cytidine Deaminase, domain 2"/>
    <property type="match status" value="1"/>
</dbReference>
<dbReference type="GO" id="GO:0004132">
    <property type="term" value="F:dCMP deaminase activity"/>
    <property type="evidence" value="ECO:0007669"/>
    <property type="project" value="TreeGrafter"/>
</dbReference>
<name>A0A9D1MQI9_9FIRM</name>
<evidence type="ECO:0000259" key="5">
    <source>
        <dbReference type="PROSITE" id="PS51747"/>
    </source>
</evidence>
<evidence type="ECO:0000256" key="1">
    <source>
        <dbReference type="ARBA" id="ARBA00006576"/>
    </source>
</evidence>
<dbReference type="PROSITE" id="PS51747">
    <property type="entry name" value="CYT_DCMP_DEAMINASES_2"/>
    <property type="match status" value="1"/>
</dbReference>
<reference evidence="6" key="1">
    <citation type="submission" date="2020-10" db="EMBL/GenBank/DDBJ databases">
        <authorList>
            <person name="Gilroy R."/>
        </authorList>
    </citation>
    <scope>NUCLEOTIDE SEQUENCE</scope>
    <source>
        <strain evidence="6">CHK160-1198</strain>
    </source>
</reference>
<dbReference type="InterPro" id="IPR015517">
    <property type="entry name" value="dCMP_deaminase-rel"/>
</dbReference>
<accession>A0A9D1MQI9</accession>
<evidence type="ECO:0000313" key="7">
    <source>
        <dbReference type="Proteomes" id="UP000824099"/>
    </source>
</evidence>
<dbReference type="SUPFAM" id="SSF53927">
    <property type="entry name" value="Cytidine deaminase-like"/>
    <property type="match status" value="1"/>
</dbReference>